<feature type="transmembrane region" description="Helical" evidence="1">
    <location>
        <begin position="597"/>
        <end position="617"/>
    </location>
</feature>
<dbReference type="EMBL" id="CP089285">
    <property type="protein sequence ID" value="UTO56814.1"/>
    <property type="molecule type" value="Genomic_DNA"/>
</dbReference>
<feature type="transmembrane region" description="Helical" evidence="1">
    <location>
        <begin position="560"/>
        <end position="577"/>
    </location>
</feature>
<dbReference type="EMBL" id="CP089286">
    <property type="protein sequence ID" value="UTO55898.1"/>
    <property type="molecule type" value="Genomic_DNA"/>
</dbReference>
<dbReference type="Proteomes" id="UP001059985">
    <property type="component" value="Chromosome"/>
</dbReference>
<protein>
    <submittedName>
        <fullName evidence="2">Uncharacterized protein</fullName>
    </submittedName>
</protein>
<organism evidence="2 4">
    <name type="scientific">Neoehrlichia mikurensis</name>
    <dbReference type="NCBI Taxonomy" id="89586"/>
    <lineage>
        <taxon>Bacteria</taxon>
        <taxon>Pseudomonadati</taxon>
        <taxon>Pseudomonadota</taxon>
        <taxon>Alphaproteobacteria</taxon>
        <taxon>Rickettsiales</taxon>
        <taxon>Anaplasmataceae</taxon>
        <taxon>Candidatus Neoehrlichia</taxon>
    </lineage>
</organism>
<evidence type="ECO:0000313" key="2">
    <source>
        <dbReference type="EMBL" id="UTO55898.1"/>
    </source>
</evidence>
<sequence>MLKTIHYSGECTTTKDFLEKNNFITNITSIIQNIYPINQDNINIKIEHYSHYDQSLMITLHMYNHLNNSTCINTSYAQQEYHNYIISEKINDLFNLYIIPVFILPNIYVTNAVNNSSNTKISDILSKITTTLHYVGDIVDSKENNVPTDQIITCIKQKSIGIIDNTYITLANISVSQLLGCNISLNDNTAFSCIIKINPSLILNAANYVQKYNIDYITYNLQLNQILKAYNKIISDTYLYTKTYNTALTLYRNIILPHQINTCIMTDIKNTNIPQIVTQQQYQSNVTFHELDIKHLQSLPPILYFALRSKNIKPHKHNYTIIPTKAAYEVNADADLLNNLIQYIDFLTKNHLPHYTIKFKILSSGYKFKLSNNADLKTFINNAYKKSLAQHKMINILELMDSSSFIITVMKNAVACSTKLQSASYKTNNTLPTTSQQSNDGSITQLTPTNNYYKKIFSITNIYKVLYRMKISTFTQSQPIDTLSISQQLDLIDREQCALGNIVHTSHNTNNPIYTKQETYHLHEKQENTPHRDHNMSASEETLITRSQSITDKKNIKKHTIITIAFISSVVLANILYYSYISTHYITNITHRKSADIIFAIGSLFLILFTICAQLAVNYKKQYLNQEYDFFQNHLTDVSTSAPHYPIFEVL</sequence>
<keyword evidence="1" id="KW-0472">Membrane</keyword>
<proteinExistence type="predicted"/>
<evidence type="ECO:0000313" key="5">
    <source>
        <dbReference type="Proteomes" id="UP001059985"/>
    </source>
</evidence>
<keyword evidence="1" id="KW-1133">Transmembrane helix</keyword>
<dbReference type="RefSeq" id="WP_254815683.1">
    <property type="nucleotide sequence ID" value="NZ_CP089285.1"/>
</dbReference>
<reference evidence="2" key="1">
    <citation type="journal article" date="2022" name="Microorganisms">
        <title>Assembly and Comparison of Ca. Neoehrlichia mikurensis Genomes.</title>
        <authorList>
            <person name="Azagi T."/>
            <person name="Dirks R.P."/>
            <person name="Yebra-Pimentel E.S."/>
            <person name="Schaap P.J."/>
            <person name="Koehorst J.J."/>
            <person name="Esser H.J."/>
            <person name="Sprong H."/>
        </authorList>
    </citation>
    <scope>NUCLEOTIDE SEQUENCE</scope>
    <source>
        <strain evidence="3">18-2804</strain>
        <strain evidence="2">18-2837</strain>
    </source>
</reference>
<dbReference type="Proteomes" id="UP001059822">
    <property type="component" value="Chromosome"/>
</dbReference>
<gene>
    <name evidence="3" type="ORF">LUA81_02425</name>
    <name evidence="2" type="ORF">LUA82_02445</name>
</gene>
<keyword evidence="5" id="KW-1185">Reference proteome</keyword>
<keyword evidence="1" id="KW-0812">Transmembrane</keyword>
<evidence type="ECO:0000313" key="3">
    <source>
        <dbReference type="EMBL" id="UTO56814.1"/>
    </source>
</evidence>
<name>A0A9Q9BWK4_9RICK</name>
<evidence type="ECO:0000256" key="1">
    <source>
        <dbReference type="SAM" id="Phobius"/>
    </source>
</evidence>
<evidence type="ECO:0000313" key="4">
    <source>
        <dbReference type="Proteomes" id="UP001059822"/>
    </source>
</evidence>
<dbReference type="AlphaFoldDB" id="A0A9Q9BWK4"/>
<accession>A0A9Q9BWK4</accession>